<dbReference type="EC" id="3.4.-.-" evidence="8"/>
<keyword evidence="12" id="KW-1185">Reference proteome</keyword>
<dbReference type="GO" id="GO:0106300">
    <property type="term" value="P:protein-DNA covalent cross-linking repair"/>
    <property type="evidence" value="ECO:0007669"/>
    <property type="project" value="InterPro"/>
</dbReference>
<keyword evidence="5" id="KW-0190">Covalent protein-DNA linkage</keyword>
<dbReference type="RefSeq" id="WP_010797542.1">
    <property type="nucleotide sequence ID" value="NZ_CP069262.1"/>
</dbReference>
<keyword evidence="4 8" id="KW-0378">Hydrolase</keyword>
<evidence type="ECO:0000256" key="8">
    <source>
        <dbReference type="RuleBase" id="RU364100"/>
    </source>
</evidence>
<gene>
    <name evidence="10" type="primary">yedK_1</name>
    <name evidence="9" type="ORF">IRZ65_00520</name>
    <name evidence="10" type="ORF">NCTC11842_03391</name>
</gene>
<evidence type="ECO:0000313" key="10">
    <source>
        <dbReference type="EMBL" id="SPZ09807.1"/>
    </source>
</evidence>
<accession>A0A2X2CNQ3</accession>
<dbReference type="GO" id="GO:0016829">
    <property type="term" value="F:lyase activity"/>
    <property type="evidence" value="ECO:0007669"/>
    <property type="project" value="UniProtKB-KW"/>
</dbReference>
<dbReference type="GO" id="GO:0003697">
    <property type="term" value="F:single-stranded DNA binding"/>
    <property type="evidence" value="ECO:0007669"/>
    <property type="project" value="InterPro"/>
</dbReference>
<dbReference type="Proteomes" id="UP000626180">
    <property type="component" value="Unassembled WGS sequence"/>
</dbReference>
<dbReference type="PANTHER" id="PTHR13604">
    <property type="entry name" value="DC12-RELATED"/>
    <property type="match status" value="1"/>
</dbReference>
<dbReference type="GO" id="GO:0006508">
    <property type="term" value="P:proteolysis"/>
    <property type="evidence" value="ECO:0007669"/>
    <property type="project" value="UniProtKB-KW"/>
</dbReference>
<evidence type="ECO:0000256" key="4">
    <source>
        <dbReference type="ARBA" id="ARBA00022801"/>
    </source>
</evidence>
<dbReference type="Gene3D" id="3.90.1680.10">
    <property type="entry name" value="SOS response associated peptidase-like"/>
    <property type="match status" value="1"/>
</dbReference>
<organism evidence="10 11">
    <name type="scientific">Pseudomonas luteola</name>
    <dbReference type="NCBI Taxonomy" id="47886"/>
    <lineage>
        <taxon>Bacteria</taxon>
        <taxon>Pseudomonadati</taxon>
        <taxon>Pseudomonadota</taxon>
        <taxon>Gammaproteobacteria</taxon>
        <taxon>Pseudomonadales</taxon>
        <taxon>Pseudomonadaceae</taxon>
        <taxon>Pseudomonas</taxon>
    </lineage>
</organism>
<evidence type="ECO:0000256" key="7">
    <source>
        <dbReference type="ARBA" id="ARBA00023239"/>
    </source>
</evidence>
<proteinExistence type="inferred from homology"/>
<comment type="similarity">
    <text evidence="1 8">Belongs to the SOS response-associated peptidase family.</text>
</comment>
<evidence type="ECO:0000256" key="3">
    <source>
        <dbReference type="ARBA" id="ARBA00022763"/>
    </source>
</evidence>
<sequence>MCGRFAQYRTAIDYIEALKTSVDFAGGLDPIPIGRYNVAPGTRVQLLHEETEGIRFDPVPWGYAPFWARDPESHKPKRPPVINARVETAATSKMFRSLWKHGKSLVAADGWYEWKKDADDPKRKQPYFIKLKSDEPMFFAAIGQFHRTDQHEHEDDGFVIITAAADEGMIDIHDRRPLVLTPEAAREWIEPDLSPERAEEIAQDGAISVDQFEWYPVNKAVGSVHNDSPALLEREPKPLV</sequence>
<protein>
    <recommendedName>
        <fullName evidence="8">Abasic site processing protein</fullName>
        <ecNumber evidence="8">3.4.-.-</ecNumber>
    </recommendedName>
</protein>
<reference evidence="10 11" key="1">
    <citation type="submission" date="2018-06" db="EMBL/GenBank/DDBJ databases">
        <authorList>
            <consortium name="Pathogen Informatics"/>
            <person name="Doyle S."/>
        </authorList>
    </citation>
    <scope>NUCLEOTIDE SEQUENCE [LARGE SCALE GENOMIC DNA]</scope>
    <source>
        <strain evidence="10 11">NCTC11842</strain>
    </source>
</reference>
<dbReference type="Pfam" id="PF02586">
    <property type="entry name" value="SRAP"/>
    <property type="match status" value="1"/>
</dbReference>
<dbReference type="Proteomes" id="UP000250443">
    <property type="component" value="Unassembled WGS sequence"/>
</dbReference>
<evidence type="ECO:0000313" key="9">
    <source>
        <dbReference type="EMBL" id="MBF8639163.1"/>
    </source>
</evidence>
<keyword evidence="7" id="KW-0456">Lyase</keyword>
<dbReference type="PANTHER" id="PTHR13604:SF0">
    <property type="entry name" value="ABASIC SITE PROCESSING PROTEIN HMCES"/>
    <property type="match status" value="1"/>
</dbReference>
<keyword evidence="6" id="KW-0238">DNA-binding</keyword>
<dbReference type="InterPro" id="IPR036590">
    <property type="entry name" value="SRAP-like"/>
</dbReference>
<dbReference type="EMBL" id="UAUF01000013">
    <property type="protein sequence ID" value="SPZ09807.1"/>
    <property type="molecule type" value="Genomic_DNA"/>
</dbReference>
<reference evidence="9 12" key="2">
    <citation type="submission" date="2020-10" db="EMBL/GenBank/DDBJ databases">
        <title>Genome sequences of Pseudomonas isolates.</title>
        <authorList>
            <person name="Wessels L."/>
            <person name="Reich F."/>
            <person name="Hammerl J."/>
        </authorList>
    </citation>
    <scope>NUCLEOTIDE SEQUENCE [LARGE SCALE GENOMIC DNA]</scope>
    <source>
        <strain evidence="9 12">20-MO00624-0</strain>
    </source>
</reference>
<evidence type="ECO:0000256" key="6">
    <source>
        <dbReference type="ARBA" id="ARBA00023125"/>
    </source>
</evidence>
<dbReference type="SUPFAM" id="SSF143081">
    <property type="entry name" value="BB1717-like"/>
    <property type="match status" value="1"/>
</dbReference>
<evidence type="ECO:0000313" key="12">
    <source>
        <dbReference type="Proteomes" id="UP000626180"/>
    </source>
</evidence>
<evidence type="ECO:0000256" key="2">
    <source>
        <dbReference type="ARBA" id="ARBA00022670"/>
    </source>
</evidence>
<dbReference type="InterPro" id="IPR003738">
    <property type="entry name" value="SRAP"/>
</dbReference>
<dbReference type="EMBL" id="JADMCD010000001">
    <property type="protein sequence ID" value="MBF8639163.1"/>
    <property type="molecule type" value="Genomic_DNA"/>
</dbReference>
<dbReference type="GO" id="GO:0008233">
    <property type="term" value="F:peptidase activity"/>
    <property type="evidence" value="ECO:0007669"/>
    <property type="project" value="UniProtKB-KW"/>
</dbReference>
<evidence type="ECO:0000256" key="1">
    <source>
        <dbReference type="ARBA" id="ARBA00008136"/>
    </source>
</evidence>
<keyword evidence="2 8" id="KW-0645">Protease</keyword>
<evidence type="ECO:0000313" key="11">
    <source>
        <dbReference type="Proteomes" id="UP000250443"/>
    </source>
</evidence>
<evidence type="ECO:0000256" key="5">
    <source>
        <dbReference type="ARBA" id="ARBA00023124"/>
    </source>
</evidence>
<dbReference type="AlphaFoldDB" id="A0A2X2CNQ3"/>
<name>A0A2X2CNQ3_PSELU</name>
<keyword evidence="3" id="KW-0227">DNA damage</keyword>